<dbReference type="Proteomes" id="UP001596137">
    <property type="component" value="Unassembled WGS sequence"/>
</dbReference>
<keyword evidence="3" id="KW-0328">Glycosyltransferase</keyword>
<comment type="caution">
    <text evidence="3">The sequence shown here is derived from an EMBL/GenBank/DDBJ whole genome shotgun (WGS) entry which is preliminary data.</text>
</comment>
<accession>A0ABW1NKA3</accession>
<reference evidence="4" key="1">
    <citation type="journal article" date="2019" name="Int. J. Syst. Evol. Microbiol.">
        <title>The Global Catalogue of Microorganisms (GCM) 10K type strain sequencing project: providing services to taxonomists for standard genome sequencing and annotation.</title>
        <authorList>
            <consortium name="The Broad Institute Genomics Platform"/>
            <consortium name="The Broad Institute Genome Sequencing Center for Infectious Disease"/>
            <person name="Wu L."/>
            <person name="Ma J."/>
        </authorList>
    </citation>
    <scope>NUCLEOTIDE SEQUENCE [LARGE SCALE GENOMIC DNA]</scope>
    <source>
        <strain evidence="4">JCM 30346</strain>
    </source>
</reference>
<dbReference type="CDD" id="cd13399">
    <property type="entry name" value="Slt35-like"/>
    <property type="match status" value="1"/>
</dbReference>
<evidence type="ECO:0000313" key="4">
    <source>
        <dbReference type="Proteomes" id="UP001596137"/>
    </source>
</evidence>
<gene>
    <name evidence="3" type="ORF">ACFP1K_21585</name>
</gene>
<name>A0ABW1NKA3_9ACTN</name>
<feature type="region of interest" description="Disordered" evidence="1">
    <location>
        <begin position="60"/>
        <end position="104"/>
    </location>
</feature>
<dbReference type="Gene3D" id="1.10.530.10">
    <property type="match status" value="1"/>
</dbReference>
<proteinExistence type="predicted"/>
<dbReference type="InterPro" id="IPR023346">
    <property type="entry name" value="Lysozyme-like_dom_sf"/>
</dbReference>
<dbReference type="EC" id="2.4.-.-" evidence="3"/>
<keyword evidence="3" id="KW-0808">Transferase</keyword>
<evidence type="ECO:0000259" key="2">
    <source>
        <dbReference type="Pfam" id="PF01464"/>
    </source>
</evidence>
<feature type="compositionally biased region" description="Low complexity" evidence="1">
    <location>
        <begin position="60"/>
        <end position="89"/>
    </location>
</feature>
<feature type="region of interest" description="Disordered" evidence="1">
    <location>
        <begin position="1"/>
        <end position="24"/>
    </location>
</feature>
<evidence type="ECO:0000313" key="3">
    <source>
        <dbReference type="EMBL" id="MFC6083773.1"/>
    </source>
</evidence>
<dbReference type="InterPro" id="IPR043426">
    <property type="entry name" value="MltB-like"/>
</dbReference>
<evidence type="ECO:0000256" key="1">
    <source>
        <dbReference type="SAM" id="MobiDB-lite"/>
    </source>
</evidence>
<dbReference type="RefSeq" id="WP_380756113.1">
    <property type="nucleotide sequence ID" value="NZ_JBHSRF010000033.1"/>
</dbReference>
<dbReference type="GO" id="GO:0016757">
    <property type="term" value="F:glycosyltransferase activity"/>
    <property type="evidence" value="ECO:0007669"/>
    <property type="project" value="UniProtKB-KW"/>
</dbReference>
<dbReference type="Pfam" id="PF01464">
    <property type="entry name" value="SLT"/>
    <property type="match status" value="1"/>
</dbReference>
<feature type="domain" description="Transglycosylase SLT" evidence="2">
    <location>
        <begin position="216"/>
        <end position="303"/>
    </location>
</feature>
<dbReference type="InterPro" id="IPR008258">
    <property type="entry name" value="Transglycosylase_SLT_dom_1"/>
</dbReference>
<dbReference type="PANTHER" id="PTHR30163">
    <property type="entry name" value="MEMBRANE-BOUND LYTIC MUREIN TRANSGLYCOSYLASE B"/>
    <property type="match status" value="1"/>
</dbReference>
<organism evidence="3 4">
    <name type="scientific">Sphaerisporangium aureirubrum</name>
    <dbReference type="NCBI Taxonomy" id="1544736"/>
    <lineage>
        <taxon>Bacteria</taxon>
        <taxon>Bacillati</taxon>
        <taxon>Actinomycetota</taxon>
        <taxon>Actinomycetes</taxon>
        <taxon>Streptosporangiales</taxon>
        <taxon>Streptosporangiaceae</taxon>
        <taxon>Sphaerisporangium</taxon>
    </lineage>
</organism>
<sequence>MQAPTKLTTRPARRPTAPRRSGAPARAGILVRFAVTGGRRRGPLAAVLAAAVIGACGCAEPAARTGPPSPAASSARTSVSAAPRASAAPERADGLPGPDQRVPRDPVRLAEALNSTTRALNEAVDAWTRDGDPGSGRPPEAVELLALYQQRMYRLAARNRRLADQAFAKLPKALAAQARDNTRAIRELLALAVPLKGKATFVVRPPLPADVLLGHFKRAERRFGVEWELLAAVMFVETKFGRVKSNSHAGAQGPMQFMPATWRAYGLGGDVRDVRDAVMGAANYLHASGAPRDRRRALHAYNPSNAYVDAVSLHARQIERDPRNFYAYYNWQVYVITTTGERRLSGPGATG</sequence>
<keyword evidence="4" id="KW-1185">Reference proteome</keyword>
<feature type="compositionally biased region" description="Low complexity" evidence="1">
    <location>
        <begin position="1"/>
        <end position="10"/>
    </location>
</feature>
<protein>
    <submittedName>
        <fullName evidence="3">Lytic murein transglycosylase</fullName>
        <ecNumber evidence="3">2.4.-.-</ecNumber>
    </submittedName>
</protein>
<dbReference type="EMBL" id="JBHSRF010000033">
    <property type="protein sequence ID" value="MFC6083773.1"/>
    <property type="molecule type" value="Genomic_DNA"/>
</dbReference>
<dbReference type="SUPFAM" id="SSF53955">
    <property type="entry name" value="Lysozyme-like"/>
    <property type="match status" value="1"/>
</dbReference>
<dbReference type="PANTHER" id="PTHR30163:SF8">
    <property type="entry name" value="LYTIC MUREIN TRANSGLYCOSYLASE"/>
    <property type="match status" value="1"/>
</dbReference>